<reference evidence="2 3" key="1">
    <citation type="submission" date="2024-02" db="EMBL/GenBank/DDBJ databases">
        <authorList>
            <person name="Daric V."/>
            <person name="Darras S."/>
        </authorList>
    </citation>
    <scope>NUCLEOTIDE SEQUENCE [LARGE SCALE GENOMIC DNA]</scope>
</reference>
<dbReference type="EMBL" id="CAWYQH010000090">
    <property type="protein sequence ID" value="CAK8682086.1"/>
    <property type="molecule type" value="Genomic_DNA"/>
</dbReference>
<keyword evidence="1" id="KW-0732">Signal</keyword>
<feature type="chain" id="PRO_5045398909" description="Secreted protein" evidence="1">
    <location>
        <begin position="23"/>
        <end position="114"/>
    </location>
</feature>
<comment type="caution">
    <text evidence="2">The sequence shown here is derived from an EMBL/GenBank/DDBJ whole genome shotgun (WGS) entry which is preliminary data.</text>
</comment>
<dbReference type="Proteomes" id="UP001642483">
    <property type="component" value="Unassembled WGS sequence"/>
</dbReference>
<evidence type="ECO:0008006" key="4">
    <source>
        <dbReference type="Google" id="ProtNLM"/>
    </source>
</evidence>
<gene>
    <name evidence="2" type="ORF">CVLEPA_LOCUS12297</name>
</gene>
<protein>
    <recommendedName>
        <fullName evidence="4">Secreted protein</fullName>
    </recommendedName>
</protein>
<name>A0ABP0FR02_CLALP</name>
<proteinExistence type="predicted"/>
<evidence type="ECO:0000313" key="2">
    <source>
        <dbReference type="EMBL" id="CAK8682086.1"/>
    </source>
</evidence>
<organism evidence="2 3">
    <name type="scientific">Clavelina lepadiformis</name>
    <name type="common">Light-bulb sea squirt</name>
    <name type="synonym">Ascidia lepadiformis</name>
    <dbReference type="NCBI Taxonomy" id="159417"/>
    <lineage>
        <taxon>Eukaryota</taxon>
        <taxon>Metazoa</taxon>
        <taxon>Chordata</taxon>
        <taxon>Tunicata</taxon>
        <taxon>Ascidiacea</taxon>
        <taxon>Aplousobranchia</taxon>
        <taxon>Clavelinidae</taxon>
        <taxon>Clavelina</taxon>
    </lineage>
</organism>
<evidence type="ECO:0000313" key="3">
    <source>
        <dbReference type="Proteomes" id="UP001642483"/>
    </source>
</evidence>
<accession>A0ABP0FR02</accession>
<feature type="signal peptide" evidence="1">
    <location>
        <begin position="1"/>
        <end position="22"/>
    </location>
</feature>
<evidence type="ECO:0000256" key="1">
    <source>
        <dbReference type="SAM" id="SignalP"/>
    </source>
</evidence>
<keyword evidence="3" id="KW-1185">Reference proteome</keyword>
<sequence length="114" mass="12898">MMMKLAIIFCVAFLALCALASAGVIERKLEDTFQPKDGYRFDEDSKKAIEEWERLKNDCSVGNVAECTDAQIQLLRLQLTRLRNKLLGINQDLDSSANTLRIHPNTHHIPRSGI</sequence>